<evidence type="ECO:0000256" key="1">
    <source>
        <dbReference type="ARBA" id="ARBA00022692"/>
    </source>
</evidence>
<dbReference type="AlphaFoldDB" id="A0A0C3S4J5"/>
<dbReference type="PROSITE" id="PS50076">
    <property type="entry name" value="DNAJ_2"/>
    <property type="match status" value="1"/>
</dbReference>
<dbReference type="InterPro" id="IPR052606">
    <property type="entry name" value="DnaJ_domain_protein"/>
</dbReference>
<dbReference type="Gene3D" id="1.10.287.110">
    <property type="entry name" value="DnaJ domain"/>
    <property type="match status" value="1"/>
</dbReference>
<comment type="subcellular location">
    <subcellularLocation>
        <location evidence="5">Endomembrane system</location>
        <topology evidence="5">Single-pass membrane protein</topology>
    </subcellularLocation>
</comment>
<feature type="signal peptide" evidence="8">
    <location>
        <begin position="1"/>
        <end position="19"/>
    </location>
</feature>
<dbReference type="EMBL" id="KN840452">
    <property type="protein sequence ID" value="KIP10701.1"/>
    <property type="molecule type" value="Genomic_DNA"/>
</dbReference>
<feature type="compositionally biased region" description="Polar residues" evidence="6">
    <location>
        <begin position="300"/>
        <end position="310"/>
    </location>
</feature>
<dbReference type="InterPro" id="IPR036869">
    <property type="entry name" value="J_dom_sf"/>
</dbReference>
<gene>
    <name evidence="10" type="ORF">PHLGIDRAFT_125394</name>
</gene>
<dbReference type="GO" id="GO:0012505">
    <property type="term" value="C:endomembrane system"/>
    <property type="evidence" value="ECO:0007669"/>
    <property type="project" value="UniProtKB-SubCell"/>
</dbReference>
<accession>A0A0C3S4J5</accession>
<feature type="transmembrane region" description="Helical" evidence="7">
    <location>
        <begin position="128"/>
        <end position="147"/>
    </location>
</feature>
<keyword evidence="2 8" id="KW-0732">Signal</keyword>
<protein>
    <recommendedName>
        <fullName evidence="9">J domain-containing protein</fullName>
    </recommendedName>
</protein>
<evidence type="ECO:0000256" key="5">
    <source>
        <dbReference type="ARBA" id="ARBA00037847"/>
    </source>
</evidence>
<evidence type="ECO:0000256" key="4">
    <source>
        <dbReference type="ARBA" id="ARBA00023136"/>
    </source>
</evidence>
<dbReference type="InterPro" id="IPR001623">
    <property type="entry name" value="DnaJ_domain"/>
</dbReference>
<sequence length="322" mass="34948">MRPLSLLACLAILVTLVAAWTKEDYEIFDLVSALEAAEGKGTTFYSWLNVPSTASTPEIARAYRKKSVQLHPDKNPGVKGAHETFARLGVVSKILRDAEGRKRYDFFYKNGVPKWRGTGYYYARFRPGLGSVFVFLTIVTSAVQYVVQRLNYGRDLKRVDNVIAQAKTAAWGNKLTPGEGQRKVKVNLGGAARLDGDGNLIPGRMVDMVVEGSDVFILEADGSLLPVDSSTAIPPSWRRTWPCVLVSSLYAKVRGGASATGSEDSVDPEDDVDDSESASGTVSDAPGSGTVTPNKRRTRVTSNAPVQTSMAGGRRRKTVKKK</sequence>
<keyword evidence="1 7" id="KW-0812">Transmembrane</keyword>
<dbReference type="OrthoDB" id="413400at2759"/>
<evidence type="ECO:0000256" key="8">
    <source>
        <dbReference type="SAM" id="SignalP"/>
    </source>
</evidence>
<evidence type="ECO:0000256" key="7">
    <source>
        <dbReference type="SAM" id="Phobius"/>
    </source>
</evidence>
<reference evidence="10 11" key="1">
    <citation type="journal article" date="2014" name="PLoS Genet.">
        <title>Analysis of the Phlebiopsis gigantea genome, transcriptome and secretome provides insight into its pioneer colonization strategies of wood.</title>
        <authorList>
            <person name="Hori C."/>
            <person name="Ishida T."/>
            <person name="Igarashi K."/>
            <person name="Samejima M."/>
            <person name="Suzuki H."/>
            <person name="Master E."/>
            <person name="Ferreira P."/>
            <person name="Ruiz-Duenas F.J."/>
            <person name="Held B."/>
            <person name="Canessa P."/>
            <person name="Larrondo L.F."/>
            <person name="Schmoll M."/>
            <person name="Druzhinina I.S."/>
            <person name="Kubicek C.P."/>
            <person name="Gaskell J.A."/>
            <person name="Kersten P."/>
            <person name="St John F."/>
            <person name="Glasner J."/>
            <person name="Sabat G."/>
            <person name="Splinter BonDurant S."/>
            <person name="Syed K."/>
            <person name="Yadav J."/>
            <person name="Mgbeahuruike A.C."/>
            <person name="Kovalchuk A."/>
            <person name="Asiegbu F.O."/>
            <person name="Lackner G."/>
            <person name="Hoffmeister D."/>
            <person name="Rencoret J."/>
            <person name="Gutierrez A."/>
            <person name="Sun H."/>
            <person name="Lindquist E."/>
            <person name="Barry K."/>
            <person name="Riley R."/>
            <person name="Grigoriev I.V."/>
            <person name="Henrissat B."/>
            <person name="Kues U."/>
            <person name="Berka R.M."/>
            <person name="Martinez A.T."/>
            <person name="Covert S.F."/>
            <person name="Blanchette R.A."/>
            <person name="Cullen D."/>
        </authorList>
    </citation>
    <scope>NUCLEOTIDE SEQUENCE [LARGE SCALE GENOMIC DNA]</scope>
    <source>
        <strain evidence="10 11">11061_1 CR5-6</strain>
    </source>
</reference>
<feature type="domain" description="J" evidence="9">
    <location>
        <begin position="43"/>
        <end position="108"/>
    </location>
</feature>
<evidence type="ECO:0000313" key="10">
    <source>
        <dbReference type="EMBL" id="KIP10701.1"/>
    </source>
</evidence>
<feature type="chain" id="PRO_5002169279" description="J domain-containing protein" evidence="8">
    <location>
        <begin position="20"/>
        <end position="322"/>
    </location>
</feature>
<dbReference type="PRINTS" id="PR00625">
    <property type="entry name" value="JDOMAIN"/>
</dbReference>
<feature type="compositionally biased region" description="Basic residues" evidence="6">
    <location>
        <begin position="313"/>
        <end position="322"/>
    </location>
</feature>
<dbReference type="Pfam" id="PF00226">
    <property type="entry name" value="DnaJ"/>
    <property type="match status" value="1"/>
</dbReference>
<dbReference type="PANTHER" id="PTHR44653:SF2">
    <property type="entry name" value="DNAJ HOMOLOG SUBFAMILY C MEMBER 1"/>
    <property type="match status" value="1"/>
</dbReference>
<name>A0A0C3S4J5_PHLG1</name>
<keyword evidence="3 7" id="KW-1133">Transmembrane helix</keyword>
<evidence type="ECO:0000256" key="6">
    <source>
        <dbReference type="SAM" id="MobiDB-lite"/>
    </source>
</evidence>
<feature type="compositionally biased region" description="Acidic residues" evidence="6">
    <location>
        <begin position="264"/>
        <end position="276"/>
    </location>
</feature>
<evidence type="ECO:0000259" key="9">
    <source>
        <dbReference type="PROSITE" id="PS50076"/>
    </source>
</evidence>
<dbReference type="PANTHER" id="PTHR44653">
    <property type="entry name" value="DNAJ HOMOLOG SUBFAMILY C MEMBER 1"/>
    <property type="match status" value="1"/>
</dbReference>
<dbReference type="HOGENOM" id="CLU_037236_0_1_1"/>
<evidence type="ECO:0000256" key="3">
    <source>
        <dbReference type="ARBA" id="ARBA00022989"/>
    </source>
</evidence>
<organism evidence="10 11">
    <name type="scientific">Phlebiopsis gigantea (strain 11061_1 CR5-6)</name>
    <name type="common">White-rot fungus</name>
    <name type="synonym">Peniophora gigantea</name>
    <dbReference type="NCBI Taxonomy" id="745531"/>
    <lineage>
        <taxon>Eukaryota</taxon>
        <taxon>Fungi</taxon>
        <taxon>Dikarya</taxon>
        <taxon>Basidiomycota</taxon>
        <taxon>Agaricomycotina</taxon>
        <taxon>Agaricomycetes</taxon>
        <taxon>Polyporales</taxon>
        <taxon>Phanerochaetaceae</taxon>
        <taxon>Phlebiopsis</taxon>
    </lineage>
</organism>
<keyword evidence="11" id="KW-1185">Reference proteome</keyword>
<dbReference type="STRING" id="745531.A0A0C3S4J5"/>
<dbReference type="CDD" id="cd06257">
    <property type="entry name" value="DnaJ"/>
    <property type="match status" value="1"/>
</dbReference>
<dbReference type="Proteomes" id="UP000053257">
    <property type="component" value="Unassembled WGS sequence"/>
</dbReference>
<dbReference type="SMART" id="SM00271">
    <property type="entry name" value="DnaJ"/>
    <property type="match status" value="1"/>
</dbReference>
<evidence type="ECO:0000256" key="2">
    <source>
        <dbReference type="ARBA" id="ARBA00022729"/>
    </source>
</evidence>
<proteinExistence type="predicted"/>
<evidence type="ECO:0000313" key="11">
    <source>
        <dbReference type="Proteomes" id="UP000053257"/>
    </source>
</evidence>
<feature type="region of interest" description="Disordered" evidence="6">
    <location>
        <begin position="256"/>
        <end position="322"/>
    </location>
</feature>
<dbReference type="SUPFAM" id="SSF46565">
    <property type="entry name" value="Chaperone J-domain"/>
    <property type="match status" value="1"/>
</dbReference>
<keyword evidence="4 7" id="KW-0472">Membrane</keyword>